<gene>
    <name evidence="3" type="ORF">ABIE13_004024</name>
</gene>
<organism evidence="3 4">
    <name type="scientific">Ottowia thiooxydans</name>
    <dbReference type="NCBI Taxonomy" id="219182"/>
    <lineage>
        <taxon>Bacteria</taxon>
        <taxon>Pseudomonadati</taxon>
        <taxon>Pseudomonadota</taxon>
        <taxon>Betaproteobacteria</taxon>
        <taxon>Burkholderiales</taxon>
        <taxon>Comamonadaceae</taxon>
        <taxon>Ottowia</taxon>
    </lineage>
</organism>
<feature type="chain" id="PRO_5046711033" description="DUF2059 domain-containing protein" evidence="1">
    <location>
        <begin position="23"/>
        <end position="190"/>
    </location>
</feature>
<evidence type="ECO:0000259" key="2">
    <source>
        <dbReference type="Pfam" id="PF09832"/>
    </source>
</evidence>
<name>A0ABV2QCX5_9BURK</name>
<feature type="domain" description="DUF2059" evidence="2">
    <location>
        <begin position="106"/>
        <end position="151"/>
    </location>
</feature>
<keyword evidence="4" id="KW-1185">Reference proteome</keyword>
<feature type="signal peptide" evidence="1">
    <location>
        <begin position="1"/>
        <end position="22"/>
    </location>
</feature>
<proteinExistence type="predicted"/>
<protein>
    <recommendedName>
        <fullName evidence="2">DUF2059 domain-containing protein</fullName>
    </recommendedName>
</protein>
<comment type="caution">
    <text evidence="3">The sequence shown here is derived from an EMBL/GenBank/DDBJ whole genome shotgun (WGS) entry which is preliminary data.</text>
</comment>
<dbReference type="RefSeq" id="WP_354446553.1">
    <property type="nucleotide sequence ID" value="NZ_JBEPSH010000008.1"/>
</dbReference>
<reference evidence="3 4" key="1">
    <citation type="submission" date="2024-06" db="EMBL/GenBank/DDBJ databases">
        <title>Sorghum-associated microbial communities from plants grown in Nebraska, USA.</title>
        <authorList>
            <person name="Schachtman D."/>
        </authorList>
    </citation>
    <scope>NUCLEOTIDE SEQUENCE [LARGE SCALE GENOMIC DNA]</scope>
    <source>
        <strain evidence="3 4">2709</strain>
    </source>
</reference>
<evidence type="ECO:0000313" key="4">
    <source>
        <dbReference type="Proteomes" id="UP001549320"/>
    </source>
</evidence>
<accession>A0ABV2QCX5</accession>
<dbReference type="Pfam" id="PF09832">
    <property type="entry name" value="DUF2059"/>
    <property type="match status" value="1"/>
</dbReference>
<evidence type="ECO:0000313" key="3">
    <source>
        <dbReference type="EMBL" id="MET4578901.1"/>
    </source>
</evidence>
<dbReference type="InterPro" id="IPR018637">
    <property type="entry name" value="DUF2059"/>
</dbReference>
<dbReference type="Proteomes" id="UP001549320">
    <property type="component" value="Unassembled WGS sequence"/>
</dbReference>
<dbReference type="EMBL" id="JBEPSH010000008">
    <property type="protein sequence ID" value="MET4578901.1"/>
    <property type="molecule type" value="Genomic_DNA"/>
</dbReference>
<keyword evidence="1" id="KW-0732">Signal</keyword>
<sequence>MAQISLAAIFALSCAFALPAAAQGSDAKRALAAKVSQIQQKSDSGALAEQLTASAVQPVIAAWSQRLDETVPPARQKEVRDRLDVELKKFADTTQKAIEGQTAKAAEATLVPMLMEKLSEDELKTIVAYLESPAAAKFQALGSDATNAWAKKVIEATRTPVENAAKSFDAAANRIVNAPAPSAPAAGAKK</sequence>
<evidence type="ECO:0000256" key="1">
    <source>
        <dbReference type="SAM" id="SignalP"/>
    </source>
</evidence>